<dbReference type="PANTHER" id="PTHR10457">
    <property type="entry name" value="MEVALONATE KINASE/GALACTOKINASE"/>
    <property type="match status" value="1"/>
</dbReference>
<accession>A0A8R1Z186</accession>
<keyword evidence="2" id="KW-0963">Cytoplasm</keyword>
<keyword evidence="3" id="KW-0808">Transferase</keyword>
<dbReference type="Pfam" id="PF08544">
    <property type="entry name" value="GHMP_kinases_C"/>
    <property type="match status" value="1"/>
</dbReference>
<feature type="domain" description="GHMP kinase C-terminal" evidence="12">
    <location>
        <begin position="460"/>
        <end position="539"/>
    </location>
</feature>
<feature type="domain" description="GHMP kinase N-terminal" evidence="11">
    <location>
        <begin position="270"/>
        <end position="353"/>
    </location>
</feature>
<name>A0A2A6D0D4_PRIPA</name>
<dbReference type="Gene3D" id="3.30.230.10">
    <property type="match status" value="1"/>
</dbReference>
<proteinExistence type="inferred from homology"/>
<reference evidence="14" key="2">
    <citation type="submission" date="2022-06" db="UniProtKB">
        <authorList>
            <consortium name="EnsemblMetazoa"/>
        </authorList>
    </citation>
    <scope>IDENTIFICATION</scope>
    <source>
        <strain evidence="14">PS312</strain>
    </source>
</reference>
<feature type="compositionally biased region" description="Low complexity" evidence="10">
    <location>
        <begin position="69"/>
        <end position="81"/>
    </location>
</feature>
<dbReference type="PROSITE" id="PS00106">
    <property type="entry name" value="GALACTOKINASE"/>
    <property type="match status" value="1"/>
</dbReference>
<dbReference type="Pfam" id="PF00288">
    <property type="entry name" value="GHMP_kinases_N"/>
    <property type="match status" value="1"/>
</dbReference>
<evidence type="ECO:0000256" key="8">
    <source>
        <dbReference type="ARBA" id="ARBA00022842"/>
    </source>
</evidence>
<comment type="similarity">
    <text evidence="1">Belongs to the GHMP kinase family. GalK subfamily.</text>
</comment>
<dbReference type="InterPro" id="IPR019539">
    <property type="entry name" value="GalKase_N"/>
</dbReference>
<dbReference type="GO" id="GO:0005829">
    <property type="term" value="C:cytosol"/>
    <property type="evidence" value="ECO:0000318"/>
    <property type="project" value="GO_Central"/>
</dbReference>
<dbReference type="InterPro" id="IPR036554">
    <property type="entry name" value="GHMP_kinase_C_sf"/>
</dbReference>
<gene>
    <name evidence="14" type="primary">WBGene00276866</name>
</gene>
<dbReference type="EnsemblMetazoa" id="PPA38497.1">
    <property type="protein sequence ID" value="PPA38497.1"/>
    <property type="gene ID" value="WBGene00276866"/>
</dbReference>
<dbReference type="InterPro" id="IPR014721">
    <property type="entry name" value="Ribsml_uS5_D2-typ_fold_subgr"/>
</dbReference>
<dbReference type="GO" id="GO:0046872">
    <property type="term" value="F:metal ion binding"/>
    <property type="evidence" value="ECO:0007669"/>
    <property type="project" value="UniProtKB-KW"/>
</dbReference>
<evidence type="ECO:0000256" key="3">
    <source>
        <dbReference type="ARBA" id="ARBA00022679"/>
    </source>
</evidence>
<evidence type="ECO:0000256" key="1">
    <source>
        <dbReference type="ARBA" id="ARBA00006566"/>
    </source>
</evidence>
<dbReference type="PANTHER" id="PTHR10457:SF7">
    <property type="entry name" value="GALACTOKINASE-RELATED"/>
    <property type="match status" value="1"/>
</dbReference>
<dbReference type="FunFam" id="3.30.230.10:FF:000017">
    <property type="entry name" value="Galactokinase"/>
    <property type="match status" value="1"/>
</dbReference>
<reference evidence="15" key="1">
    <citation type="journal article" date="2008" name="Nat. Genet.">
        <title>The Pristionchus pacificus genome provides a unique perspective on nematode lifestyle and parasitism.</title>
        <authorList>
            <person name="Dieterich C."/>
            <person name="Clifton S.W."/>
            <person name="Schuster L.N."/>
            <person name="Chinwalla A."/>
            <person name="Delehaunty K."/>
            <person name="Dinkelacker I."/>
            <person name="Fulton L."/>
            <person name="Fulton R."/>
            <person name="Godfrey J."/>
            <person name="Minx P."/>
            <person name="Mitreva M."/>
            <person name="Roeseler W."/>
            <person name="Tian H."/>
            <person name="Witte H."/>
            <person name="Yang S.P."/>
            <person name="Wilson R.K."/>
            <person name="Sommer R.J."/>
        </authorList>
    </citation>
    <scope>NUCLEOTIDE SEQUENCE [LARGE SCALE GENOMIC DNA]</scope>
    <source>
        <strain evidence="15">PS312</strain>
    </source>
</reference>
<dbReference type="SUPFAM" id="SSF55060">
    <property type="entry name" value="GHMP Kinase, C-terminal domain"/>
    <property type="match status" value="1"/>
</dbReference>
<sequence>MTGPLNVVVRFSDGLKAESESADRNIRERRQTRQTRAALFETPPSLEFSSSEATTSVYSRFKERRELSESVSSSSTESTRSSSDREEEETIRPSLDLSSVAAAVTISSPNSSGEAAERSPATPSFLFDDYDQHIYTHMTMADFSIGDEVEEEIPSQLEDTEESDAVLHHKQATVREAHEMFVTVFGSCPLNELKAAVAPGRVNLIGEHVDYCDGFVLPMAIPLYTCAMGRRALDQDRGYSLIHSVHFTETVKIHKPYTEGKDKYPQWVRYVQGVFALLEADSLPYLDIVIHSHIPPGSSLSSSAALELSVLYLLMEFLPEVDRLSTTAAALLCQKAEHLYAGMPCGIMDQLVIAAARNQRALKIDCLTLDYETIPMSIAHDVVFLVTNSGVKHALATSEYAKRRSDVDRAVKLIGANSWRDVNEEILKQRSSSLTGEGDMMDRASHVVSEIARTVEAANALLDNNIILFGRLMTDSHESLRRKYSVSCSELDELVEIALSVEGVFGARMTGGGFGGCTVSMVRRDAVEDLKKEIKSRYSGGDASFLECEPVGGVRIFSLDFLAPPRPPSNH</sequence>
<dbReference type="InterPro" id="IPR000705">
    <property type="entry name" value="Galactokinase"/>
</dbReference>
<dbReference type="InterPro" id="IPR019741">
    <property type="entry name" value="Galactokinase_CS"/>
</dbReference>
<dbReference type="Gene3D" id="3.30.70.890">
    <property type="entry name" value="GHMP kinase, C-terminal domain"/>
    <property type="match status" value="1"/>
</dbReference>
<evidence type="ECO:0000256" key="10">
    <source>
        <dbReference type="SAM" id="MobiDB-lite"/>
    </source>
</evidence>
<keyword evidence="4" id="KW-0479">Metal-binding</keyword>
<dbReference type="AlphaFoldDB" id="A0A2A6D0D4"/>
<dbReference type="PRINTS" id="PR00959">
    <property type="entry name" value="MEVGALKINASE"/>
</dbReference>
<evidence type="ECO:0000259" key="13">
    <source>
        <dbReference type="Pfam" id="PF10509"/>
    </source>
</evidence>
<dbReference type="InterPro" id="IPR013750">
    <property type="entry name" value="GHMP_kinase_C_dom"/>
</dbReference>
<dbReference type="GO" id="GO:0006012">
    <property type="term" value="P:galactose metabolic process"/>
    <property type="evidence" value="ECO:0000318"/>
    <property type="project" value="GO_Central"/>
</dbReference>
<dbReference type="SUPFAM" id="SSF54211">
    <property type="entry name" value="Ribosomal protein S5 domain 2-like"/>
    <property type="match status" value="1"/>
</dbReference>
<dbReference type="OrthoDB" id="275179at2759"/>
<keyword evidence="9" id="KW-0119">Carbohydrate metabolism</keyword>
<keyword evidence="5" id="KW-0547">Nucleotide-binding</keyword>
<evidence type="ECO:0000256" key="2">
    <source>
        <dbReference type="ARBA" id="ARBA00022490"/>
    </source>
</evidence>
<protein>
    <submittedName>
        <fullName evidence="14">Uncharacterized protein</fullName>
    </submittedName>
</protein>
<keyword evidence="7" id="KW-0067">ATP-binding</keyword>
<feature type="region of interest" description="Disordered" evidence="10">
    <location>
        <begin position="13"/>
        <end position="96"/>
    </location>
</feature>
<dbReference type="InterPro" id="IPR006204">
    <property type="entry name" value="GHMP_kinase_N_dom"/>
</dbReference>
<keyword evidence="6" id="KW-0418">Kinase</keyword>
<dbReference type="GO" id="GO:0005524">
    <property type="term" value="F:ATP binding"/>
    <property type="evidence" value="ECO:0007669"/>
    <property type="project" value="UniProtKB-KW"/>
</dbReference>
<feature type="compositionally biased region" description="Basic and acidic residues" evidence="10">
    <location>
        <begin position="13"/>
        <end position="31"/>
    </location>
</feature>
<organism evidence="14 15">
    <name type="scientific">Pristionchus pacificus</name>
    <name type="common">Parasitic nematode worm</name>
    <dbReference type="NCBI Taxonomy" id="54126"/>
    <lineage>
        <taxon>Eukaryota</taxon>
        <taxon>Metazoa</taxon>
        <taxon>Ecdysozoa</taxon>
        <taxon>Nematoda</taxon>
        <taxon>Chromadorea</taxon>
        <taxon>Rhabditida</taxon>
        <taxon>Rhabditina</taxon>
        <taxon>Diplogasteromorpha</taxon>
        <taxon>Diplogasteroidea</taxon>
        <taxon>Neodiplogasteridae</taxon>
        <taxon>Pristionchus</taxon>
    </lineage>
</organism>
<dbReference type="FunFam" id="3.30.70.890:FF:000001">
    <property type="entry name" value="Galactokinase"/>
    <property type="match status" value="1"/>
</dbReference>
<evidence type="ECO:0000256" key="5">
    <source>
        <dbReference type="ARBA" id="ARBA00022741"/>
    </source>
</evidence>
<evidence type="ECO:0000256" key="4">
    <source>
        <dbReference type="ARBA" id="ARBA00022723"/>
    </source>
</evidence>
<dbReference type="GO" id="GO:0004335">
    <property type="term" value="F:galactokinase activity"/>
    <property type="evidence" value="ECO:0000318"/>
    <property type="project" value="GO_Central"/>
</dbReference>
<evidence type="ECO:0000313" key="15">
    <source>
        <dbReference type="Proteomes" id="UP000005239"/>
    </source>
</evidence>
<keyword evidence="8" id="KW-0460">Magnesium</keyword>
<evidence type="ECO:0000259" key="12">
    <source>
        <dbReference type="Pfam" id="PF08544"/>
    </source>
</evidence>
<dbReference type="Pfam" id="PF10509">
    <property type="entry name" value="GalKase_gal_bdg"/>
    <property type="match status" value="1"/>
</dbReference>
<feature type="domain" description="Galactokinase N-terminal" evidence="13">
    <location>
        <begin position="181"/>
        <end position="230"/>
    </location>
</feature>
<accession>A0A2A6D0D4</accession>
<evidence type="ECO:0000313" key="14">
    <source>
        <dbReference type="EnsemblMetazoa" id="PPA38497.1"/>
    </source>
</evidence>
<evidence type="ECO:0000256" key="9">
    <source>
        <dbReference type="ARBA" id="ARBA00023277"/>
    </source>
</evidence>
<dbReference type="Proteomes" id="UP000005239">
    <property type="component" value="Unassembled WGS sequence"/>
</dbReference>
<dbReference type="InterPro" id="IPR020568">
    <property type="entry name" value="Ribosomal_Su5_D2-typ_SF"/>
</dbReference>
<keyword evidence="15" id="KW-1185">Reference proteome</keyword>
<evidence type="ECO:0000256" key="6">
    <source>
        <dbReference type="ARBA" id="ARBA00022777"/>
    </source>
</evidence>
<feature type="compositionally biased region" description="Polar residues" evidence="10">
    <location>
        <begin position="47"/>
        <end position="58"/>
    </location>
</feature>
<dbReference type="PRINTS" id="PR00473">
    <property type="entry name" value="GALCTOKINASE"/>
</dbReference>
<dbReference type="NCBIfam" id="TIGR00131">
    <property type="entry name" value="gal_kin"/>
    <property type="match status" value="1"/>
</dbReference>
<evidence type="ECO:0000259" key="11">
    <source>
        <dbReference type="Pfam" id="PF00288"/>
    </source>
</evidence>
<evidence type="ECO:0000256" key="7">
    <source>
        <dbReference type="ARBA" id="ARBA00022840"/>
    </source>
</evidence>